<feature type="domain" description="CobE/GbiG C-terminal" evidence="1">
    <location>
        <begin position="4"/>
        <end position="125"/>
    </location>
</feature>
<dbReference type="InterPro" id="IPR052553">
    <property type="entry name" value="CbiG_hydrolase"/>
</dbReference>
<dbReference type="Proteomes" id="UP000198816">
    <property type="component" value="Unassembled WGS sequence"/>
</dbReference>
<name>A0A1H2T3H0_THIRO</name>
<evidence type="ECO:0000313" key="2">
    <source>
        <dbReference type="EMBL" id="SDW37829.1"/>
    </source>
</evidence>
<evidence type="ECO:0000313" key="3">
    <source>
        <dbReference type="Proteomes" id="UP000198816"/>
    </source>
</evidence>
<dbReference type="SUPFAM" id="SSF159664">
    <property type="entry name" value="CobE/GbiG C-terminal domain-like"/>
    <property type="match status" value="1"/>
</dbReference>
<protein>
    <submittedName>
        <fullName evidence="2">Cobalt-precorrin 5A hydrolase</fullName>
    </submittedName>
</protein>
<gene>
    <name evidence="2" type="ORF">SAMN05421783_103254</name>
</gene>
<keyword evidence="2" id="KW-0378">Hydrolase</keyword>
<dbReference type="PANTHER" id="PTHR37477:SF1">
    <property type="entry name" value="COBALT-PRECORRIN-5A HYDROLASE"/>
    <property type="match status" value="1"/>
</dbReference>
<dbReference type="AlphaFoldDB" id="A0A1H2T3H0"/>
<reference evidence="3" key="1">
    <citation type="submission" date="2016-10" db="EMBL/GenBank/DDBJ databases">
        <authorList>
            <person name="Varghese N."/>
            <person name="Submissions S."/>
        </authorList>
    </citation>
    <scope>NUCLEOTIDE SEQUENCE [LARGE SCALE GENOMIC DNA]</scope>
    <source>
        <strain evidence="3">DSM 217</strain>
    </source>
</reference>
<dbReference type="GO" id="GO:0016787">
    <property type="term" value="F:hydrolase activity"/>
    <property type="evidence" value="ECO:0007669"/>
    <property type="project" value="UniProtKB-KW"/>
</dbReference>
<dbReference type="Gene3D" id="3.30.420.180">
    <property type="entry name" value="CobE/GbiG C-terminal domain"/>
    <property type="match status" value="1"/>
</dbReference>
<organism evidence="2 3">
    <name type="scientific">Thiocapsa roseopersicina</name>
    <dbReference type="NCBI Taxonomy" id="1058"/>
    <lineage>
        <taxon>Bacteria</taxon>
        <taxon>Pseudomonadati</taxon>
        <taxon>Pseudomonadota</taxon>
        <taxon>Gammaproteobacteria</taxon>
        <taxon>Chromatiales</taxon>
        <taxon>Chromatiaceae</taxon>
        <taxon>Thiocapsa</taxon>
    </lineage>
</organism>
<evidence type="ECO:0000259" key="1">
    <source>
        <dbReference type="Pfam" id="PF01890"/>
    </source>
</evidence>
<dbReference type="InterPro" id="IPR036518">
    <property type="entry name" value="CobE/GbiG_C_sf"/>
</dbReference>
<dbReference type="InterPro" id="IPR002750">
    <property type="entry name" value="CobE/GbiG_C"/>
</dbReference>
<dbReference type="OrthoDB" id="8527556at2"/>
<sequence>MEVAMGIGCDRGAAFGTLEAALAAALALIGPVDVRWLATIDRKGDEPAILALAAARRWPLVIYPATALACIEVPNPSAQVLRHLGVPAVAEAAALLAAGADIVDLLLEKYKYRGEDGKHVTLSIAAWRR</sequence>
<keyword evidence="3" id="KW-1185">Reference proteome</keyword>
<accession>A0A1H2T3H0</accession>
<dbReference type="Pfam" id="PF01890">
    <property type="entry name" value="CbiG_C"/>
    <property type="match status" value="1"/>
</dbReference>
<dbReference type="EMBL" id="FNNZ01000003">
    <property type="protein sequence ID" value="SDW37829.1"/>
    <property type="molecule type" value="Genomic_DNA"/>
</dbReference>
<proteinExistence type="predicted"/>
<dbReference type="GO" id="GO:0009236">
    <property type="term" value="P:cobalamin biosynthetic process"/>
    <property type="evidence" value="ECO:0007669"/>
    <property type="project" value="InterPro"/>
</dbReference>
<dbReference type="STRING" id="1058.SAMN05421783_103254"/>
<dbReference type="PANTHER" id="PTHR37477">
    <property type="entry name" value="COBALT-PRECORRIN-5A HYDROLASE"/>
    <property type="match status" value="1"/>
</dbReference>